<feature type="compositionally biased region" description="Basic residues" evidence="2">
    <location>
        <begin position="502"/>
        <end position="515"/>
    </location>
</feature>
<evidence type="ECO:0000259" key="3">
    <source>
        <dbReference type="SMART" id="SM00507"/>
    </source>
</evidence>
<dbReference type="SMART" id="SM00507">
    <property type="entry name" value="HNHc"/>
    <property type="match status" value="1"/>
</dbReference>
<name>A0ABY7UBQ1_9CORY</name>
<proteinExistence type="inferred from homology"/>
<dbReference type="InterPro" id="IPR003615">
    <property type="entry name" value="HNH_nuc"/>
</dbReference>
<accession>A0ABY7UBQ1</accession>
<dbReference type="InterPro" id="IPR002711">
    <property type="entry name" value="HNH"/>
</dbReference>
<feature type="compositionally biased region" description="Basic and acidic residues" evidence="2">
    <location>
        <begin position="120"/>
        <end position="155"/>
    </location>
</feature>
<dbReference type="EMBL" id="CP063190">
    <property type="protein sequence ID" value="WCZ34115.1"/>
    <property type="molecule type" value="Genomic_DNA"/>
</dbReference>
<dbReference type="RefSeq" id="WP_051106432.1">
    <property type="nucleotide sequence ID" value="NZ_CP063190.1"/>
</dbReference>
<sequence length="515" mass="56602">MNGIAELVDQVTDGLSQLRQLLDDPSALPLATITRDIARLERAMDKKAYVDAAFAQACVLADAGKLVGANHPDAYLTEKLGISRGEAYNRLARAKALFDAPPPPEPDLGDLFGDDDTEEDRSAAEEAARKAADEEAERRRKDQEEARKRADEVPAAKQDIIRRELDKLLKAAEGERMRIYARAMEQAKYRDEKDLRLFVKRLVAEANKPHVKANPNAGFEKRDASLGRENSDGTFDVTLSMTRADYALYKALTDKGLSPNANIPAELQRDRDPRTKGQRRYDQYMAILRQYEEGQQAANGGAASVVVSITLDDLAGADANTLFQTNVGVELDAFDLVRLGMDGTSDFLLTVDGLSGVPLHLGRSRRLASVGQRIAMFAVQGVCSWAGCTTSMSECEAHHIISWLRYGATDIENLTGLCPTHHRCNNDHRDGSFNKGYMDYDPETGGAVLVKADGTRHTNTTDPAMHSAVNRIRAKRNSTSAPPPAETHWPTSPPPPPGRAGRANHRPTHRMPMRP</sequence>
<dbReference type="InterPro" id="IPR003870">
    <property type="entry name" value="DUF222"/>
</dbReference>
<comment type="similarity">
    <text evidence="1">Belongs to the Rv1128c/1148c/1588c/1702c/1945/3466 family.</text>
</comment>
<feature type="compositionally biased region" description="Pro residues" evidence="2">
    <location>
        <begin position="481"/>
        <end position="498"/>
    </location>
</feature>
<evidence type="ECO:0000313" key="5">
    <source>
        <dbReference type="Proteomes" id="UP001220577"/>
    </source>
</evidence>
<feature type="region of interest" description="Disordered" evidence="2">
    <location>
        <begin position="473"/>
        <end position="515"/>
    </location>
</feature>
<dbReference type="CDD" id="cd00085">
    <property type="entry name" value="HNHc"/>
    <property type="match status" value="1"/>
</dbReference>
<keyword evidence="5" id="KW-1185">Reference proteome</keyword>
<evidence type="ECO:0000256" key="1">
    <source>
        <dbReference type="ARBA" id="ARBA00023450"/>
    </source>
</evidence>
<reference evidence="4 5" key="1">
    <citation type="submission" date="2020-10" db="EMBL/GenBank/DDBJ databases">
        <title>Complete genome sequence of Corynebacterium ihumii DSM 45751.</title>
        <authorList>
            <person name="Ruckert C."/>
            <person name="Albersmeier A."/>
            <person name="Busche T."/>
            <person name="Jaenicke S."/>
            <person name="Winkler A."/>
            <person name="Friethjonsson O.H."/>
            <person name="Hreggviethsson G.O."/>
            <person name="Lambert C."/>
            <person name="Badcock D."/>
            <person name="Bernaerts K."/>
            <person name="Anne J."/>
            <person name="Economou A."/>
            <person name="Kalinowski J."/>
        </authorList>
    </citation>
    <scope>NUCLEOTIDE SEQUENCE [LARGE SCALE GENOMIC DNA]</scope>
    <source>
        <strain evidence="4 5">DSM 45751</strain>
    </source>
</reference>
<protein>
    <recommendedName>
        <fullName evidence="3">HNH nuclease domain-containing protein</fullName>
    </recommendedName>
</protein>
<gene>
    <name evidence="4" type="ORF">CIHUM_03395</name>
</gene>
<feature type="domain" description="HNH nuclease" evidence="3">
    <location>
        <begin position="371"/>
        <end position="423"/>
    </location>
</feature>
<evidence type="ECO:0000256" key="2">
    <source>
        <dbReference type="SAM" id="MobiDB-lite"/>
    </source>
</evidence>
<organism evidence="4 5">
    <name type="scientific">Corynebacterium ihumii</name>
    <dbReference type="NCBI Taxonomy" id="1232427"/>
    <lineage>
        <taxon>Bacteria</taxon>
        <taxon>Bacillati</taxon>
        <taxon>Actinomycetota</taxon>
        <taxon>Actinomycetes</taxon>
        <taxon>Mycobacteriales</taxon>
        <taxon>Corynebacteriaceae</taxon>
        <taxon>Corynebacterium</taxon>
    </lineage>
</organism>
<evidence type="ECO:0000313" key="4">
    <source>
        <dbReference type="EMBL" id="WCZ34115.1"/>
    </source>
</evidence>
<dbReference type="Pfam" id="PF01844">
    <property type="entry name" value="HNH"/>
    <property type="match status" value="1"/>
</dbReference>
<feature type="region of interest" description="Disordered" evidence="2">
    <location>
        <begin position="97"/>
        <end position="155"/>
    </location>
</feature>
<dbReference type="Gene3D" id="1.10.30.50">
    <property type="match status" value="1"/>
</dbReference>
<dbReference type="Pfam" id="PF02720">
    <property type="entry name" value="DUF222"/>
    <property type="match status" value="1"/>
</dbReference>
<dbReference type="Proteomes" id="UP001220577">
    <property type="component" value="Chromosome"/>
</dbReference>